<dbReference type="InterPro" id="IPR009057">
    <property type="entry name" value="Homeodomain-like_sf"/>
</dbReference>
<dbReference type="EMBL" id="JBHRZG010000009">
    <property type="protein sequence ID" value="MFC3833016.1"/>
    <property type="molecule type" value="Genomic_DNA"/>
</dbReference>
<organism evidence="1 2">
    <name type="scientific">Deinococcus rufus</name>
    <dbReference type="NCBI Taxonomy" id="2136097"/>
    <lineage>
        <taxon>Bacteria</taxon>
        <taxon>Thermotogati</taxon>
        <taxon>Deinococcota</taxon>
        <taxon>Deinococci</taxon>
        <taxon>Deinococcales</taxon>
        <taxon>Deinococcaceae</taxon>
        <taxon>Deinococcus</taxon>
    </lineage>
</organism>
<proteinExistence type="predicted"/>
<protein>
    <submittedName>
        <fullName evidence="1">Uncharacterized protein</fullName>
    </submittedName>
</protein>
<accession>A0ABV7Z6E1</accession>
<sequence length="147" mass="16169">MSLSFVSAVHHPAMLPSELARDLSIDQSVLSKILNRYYQISGGHRPRTLPPEVVAHIREVRRLVETGEATSMPQAVEMVLGTYVAPIPPASAREVMQSMAAVQTRLDEALTRLERIETTLIGIEAYVERSRAQRAARMTTDGTDAAS</sequence>
<dbReference type="SUPFAM" id="SSF46689">
    <property type="entry name" value="Homeodomain-like"/>
    <property type="match status" value="1"/>
</dbReference>
<gene>
    <name evidence="1" type="ORF">ACFOSB_09125</name>
</gene>
<keyword evidence="2" id="KW-1185">Reference proteome</keyword>
<dbReference type="RefSeq" id="WP_380101749.1">
    <property type="nucleotide sequence ID" value="NZ_JBHRZG010000009.1"/>
</dbReference>
<evidence type="ECO:0000313" key="1">
    <source>
        <dbReference type="EMBL" id="MFC3833016.1"/>
    </source>
</evidence>
<comment type="caution">
    <text evidence="1">The sequence shown here is derived from an EMBL/GenBank/DDBJ whole genome shotgun (WGS) entry which is preliminary data.</text>
</comment>
<reference evidence="2" key="1">
    <citation type="journal article" date="2019" name="Int. J. Syst. Evol. Microbiol.">
        <title>The Global Catalogue of Microorganisms (GCM) 10K type strain sequencing project: providing services to taxonomists for standard genome sequencing and annotation.</title>
        <authorList>
            <consortium name="The Broad Institute Genomics Platform"/>
            <consortium name="The Broad Institute Genome Sequencing Center for Infectious Disease"/>
            <person name="Wu L."/>
            <person name="Ma J."/>
        </authorList>
    </citation>
    <scope>NUCLEOTIDE SEQUENCE [LARGE SCALE GENOMIC DNA]</scope>
    <source>
        <strain evidence="2">CCTCC AB 2017081</strain>
    </source>
</reference>
<dbReference type="Proteomes" id="UP001595803">
    <property type="component" value="Unassembled WGS sequence"/>
</dbReference>
<evidence type="ECO:0000313" key="2">
    <source>
        <dbReference type="Proteomes" id="UP001595803"/>
    </source>
</evidence>
<name>A0ABV7Z6E1_9DEIO</name>